<sequence>MSPDIGRADRSIGYTSRTQYAELVVQCCVAALRAEGAVRPPAARAQCARVIRAGTAAAAGGAGERARHSPRGAAVTCRRGTRAAAAPPPHSACRLHRLEHHIN</sequence>
<gene>
    <name evidence="1" type="primary">jg24974</name>
    <name evidence="1" type="ORF">PAEG_LOCUS21027</name>
</gene>
<dbReference type="Proteomes" id="UP000838756">
    <property type="component" value="Unassembled WGS sequence"/>
</dbReference>
<reference evidence="1" key="1">
    <citation type="submission" date="2022-03" db="EMBL/GenBank/DDBJ databases">
        <authorList>
            <person name="Lindestad O."/>
        </authorList>
    </citation>
    <scope>NUCLEOTIDE SEQUENCE</scope>
</reference>
<name>A0A8S4S4Z1_9NEOP</name>
<accession>A0A8S4S4Z1</accession>
<dbReference type="AlphaFoldDB" id="A0A8S4S4Z1"/>
<comment type="caution">
    <text evidence="1">The sequence shown here is derived from an EMBL/GenBank/DDBJ whole genome shotgun (WGS) entry which is preliminary data.</text>
</comment>
<protein>
    <submittedName>
        <fullName evidence="1">Jg24974 protein</fullName>
    </submittedName>
</protein>
<proteinExistence type="predicted"/>
<organism evidence="1 2">
    <name type="scientific">Pararge aegeria aegeria</name>
    <dbReference type="NCBI Taxonomy" id="348720"/>
    <lineage>
        <taxon>Eukaryota</taxon>
        <taxon>Metazoa</taxon>
        <taxon>Ecdysozoa</taxon>
        <taxon>Arthropoda</taxon>
        <taxon>Hexapoda</taxon>
        <taxon>Insecta</taxon>
        <taxon>Pterygota</taxon>
        <taxon>Neoptera</taxon>
        <taxon>Endopterygota</taxon>
        <taxon>Lepidoptera</taxon>
        <taxon>Glossata</taxon>
        <taxon>Ditrysia</taxon>
        <taxon>Papilionoidea</taxon>
        <taxon>Nymphalidae</taxon>
        <taxon>Satyrinae</taxon>
        <taxon>Satyrini</taxon>
        <taxon>Parargina</taxon>
        <taxon>Pararge</taxon>
    </lineage>
</organism>
<dbReference type="EMBL" id="CAKXAJ010025898">
    <property type="protein sequence ID" value="CAH2245199.1"/>
    <property type="molecule type" value="Genomic_DNA"/>
</dbReference>
<keyword evidence="2" id="KW-1185">Reference proteome</keyword>
<evidence type="ECO:0000313" key="1">
    <source>
        <dbReference type="EMBL" id="CAH2245199.1"/>
    </source>
</evidence>
<evidence type="ECO:0000313" key="2">
    <source>
        <dbReference type="Proteomes" id="UP000838756"/>
    </source>
</evidence>